<dbReference type="FunFam" id="1.10.1200.10:FF:000005">
    <property type="entry name" value="Nonribosomal peptide synthetase 1"/>
    <property type="match status" value="1"/>
</dbReference>
<keyword evidence="3" id="KW-0596">Phosphopantetheine</keyword>
<dbReference type="Pfam" id="PF00550">
    <property type="entry name" value="PP-binding"/>
    <property type="match status" value="1"/>
</dbReference>
<dbReference type="PANTHER" id="PTHR45527">
    <property type="entry name" value="NONRIBOSOMAL PEPTIDE SYNTHETASE"/>
    <property type="match status" value="1"/>
</dbReference>
<dbReference type="Gene3D" id="3.40.50.980">
    <property type="match status" value="2"/>
</dbReference>
<dbReference type="NCBIfam" id="TIGR01733">
    <property type="entry name" value="AA-adenyl-dom"/>
    <property type="match status" value="1"/>
</dbReference>
<dbReference type="Gene3D" id="3.40.50.1820">
    <property type="entry name" value="alpha/beta hydrolase"/>
    <property type="match status" value="1"/>
</dbReference>
<dbReference type="GO" id="GO:0005829">
    <property type="term" value="C:cytosol"/>
    <property type="evidence" value="ECO:0007669"/>
    <property type="project" value="TreeGrafter"/>
</dbReference>
<dbReference type="SUPFAM" id="SSF52777">
    <property type="entry name" value="CoA-dependent acyltransferases"/>
    <property type="match status" value="2"/>
</dbReference>
<dbReference type="FunFam" id="3.30.559.30:FF:000001">
    <property type="entry name" value="Non-ribosomal peptide synthetase"/>
    <property type="match status" value="1"/>
</dbReference>
<dbReference type="Gene3D" id="1.10.1200.10">
    <property type="entry name" value="ACP-like"/>
    <property type="match status" value="1"/>
</dbReference>
<dbReference type="Gene3D" id="3.30.559.30">
    <property type="entry name" value="Nonribosomal peptide synthetase, condensation domain"/>
    <property type="match status" value="1"/>
</dbReference>
<comment type="similarity">
    <text evidence="2">Belongs to the ATP-dependent AMP-binding enzyme family.</text>
</comment>
<comment type="cofactor">
    <cofactor evidence="1">
        <name>pantetheine 4'-phosphate</name>
        <dbReference type="ChEBI" id="CHEBI:47942"/>
    </cofactor>
</comment>
<dbReference type="Gene3D" id="2.30.38.10">
    <property type="entry name" value="Luciferase, Domain 3"/>
    <property type="match status" value="1"/>
</dbReference>
<evidence type="ECO:0000256" key="1">
    <source>
        <dbReference type="ARBA" id="ARBA00001957"/>
    </source>
</evidence>
<dbReference type="InterPro" id="IPR010071">
    <property type="entry name" value="AA_adenyl_dom"/>
</dbReference>
<keyword evidence="7" id="KW-1185">Reference proteome</keyword>
<dbReference type="InterPro" id="IPR020802">
    <property type="entry name" value="TesA-like"/>
</dbReference>
<dbReference type="InterPro" id="IPR009081">
    <property type="entry name" value="PP-bd_ACP"/>
</dbReference>
<dbReference type="InterPro" id="IPR001031">
    <property type="entry name" value="Thioesterase"/>
</dbReference>
<dbReference type="FunFam" id="3.30.300.30:FF:000010">
    <property type="entry name" value="Enterobactin synthetase component F"/>
    <property type="match status" value="1"/>
</dbReference>
<sequence>MVGIAHPTYIKTLFFSIYYQIHIMQTTKEFISNLSSLDIKLWVDDLDRTRLRCNAPKGALTVEIRNELADRKAELIDFLQQHHLDLNPTDDSIKPMQRDGNIAVSFAQARLWFFDRLEGASATYNIPVSLQLSGDLNISALKMAVMEVIRRHEALRTHFELVNDAPIQVISSDILVDIPVIDLQQLPELEQSAKVKKLAIDESQAAFDLAVAPLVRVKLLQLNNTSHVLLITMHHIISDGWSMGVFINELSELYQSFCDGKSSTLPALTLQYADFADWQRNWLTGDVLDKQLNYWKDLLTGAPPLLELPIDRPRPSIQGFAGNFVEFSLERGLSQQLTALSQRSGTTLFMTMLTAFNVLLARYSGQDDVVIGSPIANRNRRETEPLIGFFVNTLVIRTKLRSNQTFLELLESVKQNTLDAQEHQDLPFEKLVEELQPERSLSYSPLFQVMFEIENTPTGNLELPGLQITPLELENINTKFDLTLSIQESETGLVSGWEYKTELFDRDTIERMAANFQALLAGIVANPQQQIAQLPLLNEIDRHQIVETWNQTQADYPSEHFGSAQCKQCFPQLFEAQVARTPEAIAVNYGDRDLTYQELNERANRWARHLVELGVGAETLVALVSDRNLDFLTAMLAVFKAGGAYLPLNPHHPIERIQQAIVQSQVPLILTSSAWTPTLELIVSDLPNSQLLDFHQLSAPDYASDNLPIRCTPDNLAYTIYTSGSTGTPKGAMLEHRGMLNHLYAKVTDLGLSANDIVAQTAAQTFDISIWQFLIPLLVGGRVEIVTTEIAADPSQLLALVARQQISILEIVPSLLRAILQQIELNGTPPKLSLRWLLLTGETLPPQLCRQWFELYPNVPMMNAYGPTECSDDVTHYPIYTSPPAEILNLPIGRPVANTQIYILDRLLQPVPIGVPGELYVGGAGVGRGYLDAPELTQQAFIPNPFHPILSPRLYKTGDKARYLPDGNIEFLDRIDFQVKIRGFRIELGEIEAVLTQHPDIKAVTAIVREDQPGNQNLVAYIVSTQTLTNAEVRDFLDRKLPAYMIPSAFVFLEAIPLTANGKVNRKALPVPALGFNPSYVAPSNALELQLMQIWEEILHISPIGIRDNFFDLGGHSLLAVSLMARIQQQFDKKLSLATLFQGATIEHLAQIILSTTTDEPFLSTLMPLQANGSKPPLFFVHPGGGTVLSYLELARNLDPDRPVYGLESLDLDEEQTLHNKVEDMAAYYIQVMKTVQAEGPYQIGGWSFGGLVAFEIAQQLRSQGQEVATVVLLDTSPFTDPEELNVADDKDFIEELLARKNGAILGIPPELDVAQAQRLLQVFKGHILAANDYNPQPYPGTVDLFLAEGGIAADSLESIAGWQQLATHDLNVHWIPGDHHTMVTKPNVQVLAEKLQICLG</sequence>
<protein>
    <submittedName>
        <fullName evidence="6">Non-ribosomal peptide synthetase</fullName>
    </submittedName>
</protein>
<dbReference type="InterPro" id="IPR000873">
    <property type="entry name" value="AMP-dep_synth/lig_dom"/>
</dbReference>
<dbReference type="GO" id="GO:0043041">
    <property type="term" value="P:amino acid activation for nonribosomal peptide biosynthetic process"/>
    <property type="evidence" value="ECO:0007669"/>
    <property type="project" value="TreeGrafter"/>
</dbReference>
<dbReference type="EMBL" id="PVWO01000474">
    <property type="protein sequence ID" value="PSB46647.1"/>
    <property type="molecule type" value="Genomic_DNA"/>
</dbReference>
<dbReference type="SUPFAM" id="SSF53474">
    <property type="entry name" value="alpha/beta-Hydrolases"/>
    <property type="match status" value="1"/>
</dbReference>
<dbReference type="FunFam" id="3.40.50.12780:FF:000012">
    <property type="entry name" value="Non-ribosomal peptide synthetase"/>
    <property type="match status" value="1"/>
</dbReference>
<dbReference type="Gene3D" id="3.30.559.10">
    <property type="entry name" value="Chloramphenicol acetyltransferase-like domain"/>
    <property type="match status" value="1"/>
</dbReference>
<dbReference type="InterPro" id="IPR020806">
    <property type="entry name" value="PKS_PP-bd"/>
</dbReference>
<dbReference type="InterPro" id="IPR044894">
    <property type="entry name" value="TubC_N_sf"/>
</dbReference>
<dbReference type="InterPro" id="IPR036736">
    <property type="entry name" value="ACP-like_sf"/>
</dbReference>
<dbReference type="Pfam" id="PF13193">
    <property type="entry name" value="AMP-binding_C"/>
    <property type="match status" value="1"/>
</dbReference>
<reference evidence="6 7" key="1">
    <citation type="submission" date="2018-03" db="EMBL/GenBank/DDBJ databases">
        <title>The ancient ancestry and fast evolution of plastids.</title>
        <authorList>
            <person name="Moore K.R."/>
            <person name="Magnabosco C."/>
            <person name="Momper L."/>
            <person name="Gold D.A."/>
            <person name="Bosak T."/>
            <person name="Fournier G.P."/>
        </authorList>
    </citation>
    <scope>NUCLEOTIDE SEQUENCE [LARGE SCALE GENOMIC DNA]</scope>
    <source>
        <strain evidence="6 7">CCALA 037</strain>
    </source>
</reference>
<dbReference type="Pfam" id="PF00668">
    <property type="entry name" value="Condensation"/>
    <property type="match status" value="1"/>
</dbReference>
<dbReference type="InterPro" id="IPR001242">
    <property type="entry name" value="Condensation_dom"/>
</dbReference>
<dbReference type="PROSITE" id="PS50075">
    <property type="entry name" value="CARRIER"/>
    <property type="match status" value="1"/>
</dbReference>
<feature type="domain" description="Carrier" evidence="5">
    <location>
        <begin position="1082"/>
        <end position="1157"/>
    </location>
</feature>
<dbReference type="Proteomes" id="UP000238937">
    <property type="component" value="Unassembled WGS sequence"/>
</dbReference>
<evidence type="ECO:0000256" key="2">
    <source>
        <dbReference type="ARBA" id="ARBA00006432"/>
    </source>
</evidence>
<dbReference type="SUPFAM" id="SSF56801">
    <property type="entry name" value="Acetyl-CoA synthetase-like"/>
    <property type="match status" value="1"/>
</dbReference>
<evidence type="ECO:0000259" key="5">
    <source>
        <dbReference type="PROSITE" id="PS50075"/>
    </source>
</evidence>
<dbReference type="Pfam" id="PF00975">
    <property type="entry name" value="Thioesterase"/>
    <property type="match status" value="1"/>
</dbReference>
<dbReference type="FunFam" id="3.30.559.10:FF:000012">
    <property type="entry name" value="Non-ribosomal peptide synthetase"/>
    <property type="match status" value="1"/>
</dbReference>
<gene>
    <name evidence="6" type="ORF">C7B77_24665</name>
</gene>
<dbReference type="CDD" id="cd19531">
    <property type="entry name" value="LCL_NRPS-like"/>
    <property type="match status" value="1"/>
</dbReference>
<evidence type="ECO:0000313" key="7">
    <source>
        <dbReference type="Proteomes" id="UP000238937"/>
    </source>
</evidence>
<dbReference type="GO" id="GO:0008610">
    <property type="term" value="P:lipid biosynthetic process"/>
    <property type="evidence" value="ECO:0007669"/>
    <property type="project" value="UniProtKB-ARBA"/>
</dbReference>
<evidence type="ECO:0000256" key="4">
    <source>
        <dbReference type="ARBA" id="ARBA00022553"/>
    </source>
</evidence>
<proteinExistence type="inferred from homology"/>
<comment type="caution">
    <text evidence="6">The sequence shown here is derived from an EMBL/GenBank/DDBJ whole genome shotgun (WGS) entry which is preliminary data.</text>
</comment>
<dbReference type="SMART" id="SM00824">
    <property type="entry name" value="PKS_TE"/>
    <property type="match status" value="1"/>
</dbReference>
<dbReference type="FunFam" id="2.30.38.10:FF:000001">
    <property type="entry name" value="Non-ribosomal peptide synthetase PvdI"/>
    <property type="match status" value="1"/>
</dbReference>
<dbReference type="Gene3D" id="1.10.10.1830">
    <property type="entry name" value="Non-ribosomal peptide synthase, adenylation domain"/>
    <property type="match status" value="1"/>
</dbReference>
<evidence type="ECO:0000313" key="6">
    <source>
        <dbReference type="EMBL" id="PSB46647.1"/>
    </source>
</evidence>
<dbReference type="InterPro" id="IPR041464">
    <property type="entry name" value="TubC_N"/>
</dbReference>
<organism evidence="6 7">
    <name type="scientific">Chamaesiphon polymorphus CCALA 037</name>
    <dbReference type="NCBI Taxonomy" id="2107692"/>
    <lineage>
        <taxon>Bacteria</taxon>
        <taxon>Bacillati</taxon>
        <taxon>Cyanobacteriota</taxon>
        <taxon>Cyanophyceae</taxon>
        <taxon>Gomontiellales</taxon>
        <taxon>Chamaesiphonaceae</taxon>
        <taxon>Chamaesiphon</taxon>
    </lineage>
</organism>
<dbReference type="SUPFAM" id="SSF47336">
    <property type="entry name" value="ACP-like"/>
    <property type="match status" value="1"/>
</dbReference>
<dbReference type="InterPro" id="IPR045851">
    <property type="entry name" value="AMP-bd_C_sf"/>
</dbReference>
<dbReference type="GO" id="GO:0044550">
    <property type="term" value="P:secondary metabolite biosynthetic process"/>
    <property type="evidence" value="ECO:0007669"/>
    <property type="project" value="UniProtKB-ARBA"/>
</dbReference>
<dbReference type="CDD" id="cd05930">
    <property type="entry name" value="A_NRPS"/>
    <property type="match status" value="1"/>
</dbReference>
<dbReference type="OrthoDB" id="473401at2"/>
<dbReference type="FunFam" id="3.40.50.980:FF:000001">
    <property type="entry name" value="Non-ribosomal peptide synthetase"/>
    <property type="match status" value="1"/>
</dbReference>
<dbReference type="PANTHER" id="PTHR45527:SF1">
    <property type="entry name" value="FATTY ACID SYNTHASE"/>
    <property type="match status" value="1"/>
</dbReference>
<dbReference type="GO" id="GO:0003824">
    <property type="term" value="F:catalytic activity"/>
    <property type="evidence" value="ECO:0007669"/>
    <property type="project" value="InterPro"/>
</dbReference>
<accession>A0A2T1FNS3</accession>
<dbReference type="SMART" id="SM00823">
    <property type="entry name" value="PKS_PP"/>
    <property type="match status" value="1"/>
</dbReference>
<dbReference type="InterPro" id="IPR023213">
    <property type="entry name" value="CAT-like_dom_sf"/>
</dbReference>
<keyword evidence="4" id="KW-0597">Phosphoprotein</keyword>
<dbReference type="InterPro" id="IPR029058">
    <property type="entry name" value="AB_hydrolase_fold"/>
</dbReference>
<dbReference type="GO" id="GO:0031177">
    <property type="term" value="F:phosphopantetheine binding"/>
    <property type="evidence" value="ECO:0007669"/>
    <property type="project" value="InterPro"/>
</dbReference>
<dbReference type="Pfam" id="PF00501">
    <property type="entry name" value="AMP-binding"/>
    <property type="match status" value="1"/>
</dbReference>
<dbReference type="InterPro" id="IPR025110">
    <property type="entry name" value="AMP-bd_C"/>
</dbReference>
<name>A0A2T1FNS3_9CYAN</name>
<dbReference type="Gene3D" id="3.30.300.30">
    <property type="match status" value="1"/>
</dbReference>
<dbReference type="Pfam" id="PF18563">
    <property type="entry name" value="TubC_N"/>
    <property type="match status" value="1"/>
</dbReference>
<evidence type="ECO:0000256" key="3">
    <source>
        <dbReference type="ARBA" id="ARBA00022450"/>
    </source>
</evidence>